<dbReference type="PANTHER" id="PTHR21192">
    <property type="entry name" value="NUCLEAR PROTEIN E3-3"/>
    <property type="match status" value="1"/>
</dbReference>
<reference evidence="3 6" key="3">
    <citation type="submission" date="2018-06" db="EMBL/GenBank/DDBJ databases">
        <authorList>
            <consortium name="Pathogen Informatics"/>
            <person name="Doyle S."/>
        </authorList>
    </citation>
    <scope>NUCLEOTIDE SEQUENCE [LARGE SCALE GENOMIC DNA]</scope>
    <source>
        <strain evidence="3 6">NCTC12229</strain>
    </source>
</reference>
<dbReference type="Pfam" id="PF04430">
    <property type="entry name" value="DUF498"/>
    <property type="match status" value="1"/>
</dbReference>
<dbReference type="RefSeq" id="WP_085363189.1">
    <property type="nucleotide sequence ID" value="NZ_LT906434.1"/>
</dbReference>
<reference evidence="2 5" key="2">
    <citation type="submission" date="2017-06" db="EMBL/GenBank/DDBJ databases">
        <authorList>
            <consortium name="Pathogen Informatics"/>
        </authorList>
    </citation>
    <scope>NUCLEOTIDE SEQUENCE [LARGE SCALE GENOMIC DNA]</scope>
    <source>
        <strain evidence="2 5">NCTC12230</strain>
    </source>
</reference>
<protein>
    <submittedName>
        <fullName evidence="3">Protein of uncharacterized function (DUF498/DUF598)</fullName>
    </submittedName>
    <submittedName>
        <fullName evidence="1">Rod shape-determining protein RodA</fullName>
    </submittedName>
</protein>
<evidence type="ECO:0000313" key="3">
    <source>
        <dbReference type="EMBL" id="SUA36375.1"/>
    </source>
</evidence>
<accession>A0A1X3CST2</accession>
<evidence type="ECO:0000313" key="6">
    <source>
        <dbReference type="Proteomes" id="UP000254055"/>
    </source>
</evidence>
<dbReference type="EMBL" id="LT906434">
    <property type="protein sequence ID" value="SNU79624.1"/>
    <property type="molecule type" value="Genomic_DNA"/>
</dbReference>
<proteinExistence type="predicted"/>
<evidence type="ECO:0000313" key="2">
    <source>
        <dbReference type="EMBL" id="SNU79624.1"/>
    </source>
</evidence>
<dbReference type="Gene3D" id="3.40.1230.10">
    <property type="entry name" value="MTH938-like"/>
    <property type="match status" value="1"/>
</dbReference>
<dbReference type="KEGG" id="nzo:SAMEA4504057_1127"/>
<dbReference type="Proteomes" id="UP000215033">
    <property type="component" value="Chromosome 1"/>
</dbReference>
<dbReference type="AlphaFoldDB" id="A0A1X3CST2"/>
<dbReference type="STRING" id="326523.BWD10_04160"/>
<gene>
    <name evidence="1" type="ORF">BWD10_04160</name>
    <name evidence="3" type="ORF">NCTC12229_00790</name>
    <name evidence="2" type="ORF">SAMEA4504057_01127</name>
</gene>
<dbReference type="Proteomes" id="UP000193466">
    <property type="component" value="Unassembled WGS sequence"/>
</dbReference>
<dbReference type="SUPFAM" id="SSF64076">
    <property type="entry name" value="MTH938-like"/>
    <property type="match status" value="1"/>
</dbReference>
<sequence length="123" mass="13392">MLIEENTFGGEEAAITAYSPGRLEINGQVYTEAVILKENTIEHPAKATPTEMTAEDFFQTASNSHPEVILVGTGEKQIFLHPKIAAALAAKGIGLESMSTAAACRTFMILQSEGRKVWAWLWP</sequence>
<dbReference type="EMBL" id="UGRS01000001">
    <property type="protein sequence ID" value="SUA36375.1"/>
    <property type="molecule type" value="Genomic_DNA"/>
</dbReference>
<reference evidence="1 4" key="1">
    <citation type="submission" date="2017-01" db="EMBL/GenBank/DDBJ databases">
        <authorList>
            <person name="Wolfgang W.J."/>
            <person name="Cole J."/>
            <person name="Wroblewski D."/>
            <person name="Mcginnis J."/>
            <person name="Musser K.A."/>
        </authorList>
    </citation>
    <scope>NUCLEOTIDE SEQUENCE [LARGE SCALE GENOMIC DNA]</scope>
    <source>
        <strain evidence="1 4">DSM 21643</strain>
    </source>
</reference>
<dbReference type="EMBL" id="MTBM01000004">
    <property type="protein sequence ID" value="OSI10655.1"/>
    <property type="molecule type" value="Genomic_DNA"/>
</dbReference>
<evidence type="ECO:0000313" key="5">
    <source>
        <dbReference type="Proteomes" id="UP000215033"/>
    </source>
</evidence>
<dbReference type="InterPro" id="IPR036748">
    <property type="entry name" value="MTH938-like_sf"/>
</dbReference>
<dbReference type="PANTHER" id="PTHR21192:SF2">
    <property type="entry name" value="NADH DEHYDROGENASE [UBIQUINONE] 1 ALPHA SUBCOMPLEX ASSEMBLY FACTOR 3"/>
    <property type="match status" value="1"/>
</dbReference>
<dbReference type="Proteomes" id="UP000254055">
    <property type="component" value="Unassembled WGS sequence"/>
</dbReference>
<evidence type="ECO:0000313" key="1">
    <source>
        <dbReference type="EMBL" id="OSI10655.1"/>
    </source>
</evidence>
<name>A0A1X3CST2_9NEIS</name>
<evidence type="ECO:0000313" key="4">
    <source>
        <dbReference type="Proteomes" id="UP000193466"/>
    </source>
</evidence>
<organism evidence="3 6">
    <name type="scientific">Neisseria zoodegmatis</name>
    <dbReference type="NCBI Taxonomy" id="326523"/>
    <lineage>
        <taxon>Bacteria</taxon>
        <taxon>Pseudomonadati</taxon>
        <taxon>Pseudomonadota</taxon>
        <taxon>Betaproteobacteria</taxon>
        <taxon>Neisseriales</taxon>
        <taxon>Neisseriaceae</taxon>
        <taxon>Neisseria</taxon>
    </lineage>
</organism>
<keyword evidence="4" id="KW-1185">Reference proteome</keyword>
<dbReference type="OrthoDB" id="9800373at2"/>
<dbReference type="InterPro" id="IPR007523">
    <property type="entry name" value="NDUFAF3/AAMDC"/>
</dbReference>